<evidence type="ECO:0000256" key="14">
    <source>
        <dbReference type="ARBA" id="ARBA00048145"/>
    </source>
</evidence>
<evidence type="ECO:0000256" key="7">
    <source>
        <dbReference type="ARBA" id="ARBA00046147"/>
    </source>
</evidence>
<comment type="catalytic activity">
    <reaction evidence="18">
        <text>N-(9Z-octadecenoyl)-L-serine + H2O = L-serine + (9Z)-octadecenoate</text>
        <dbReference type="Rhea" id="RHEA:51352"/>
        <dbReference type="ChEBI" id="CHEBI:15377"/>
        <dbReference type="ChEBI" id="CHEBI:30823"/>
        <dbReference type="ChEBI" id="CHEBI:33384"/>
        <dbReference type="ChEBI" id="CHEBI:134031"/>
    </reaction>
    <physiologicalReaction direction="left-to-right" evidence="18">
        <dbReference type="Rhea" id="RHEA:51353"/>
    </physiologicalReaction>
</comment>
<feature type="non-terminal residue" evidence="27">
    <location>
        <position position="1"/>
    </location>
</feature>
<evidence type="ECO:0000313" key="27">
    <source>
        <dbReference type="EMBL" id="CAD7643430.1"/>
    </source>
</evidence>
<dbReference type="InterPro" id="IPR047177">
    <property type="entry name" value="Pept_M20A"/>
</dbReference>
<evidence type="ECO:0000256" key="21">
    <source>
        <dbReference type="ARBA" id="ARBA00048827"/>
    </source>
</evidence>
<reference evidence="27" key="1">
    <citation type="submission" date="2020-11" db="EMBL/GenBank/DDBJ databases">
        <authorList>
            <person name="Tran Van P."/>
        </authorList>
    </citation>
    <scope>NUCLEOTIDE SEQUENCE</scope>
</reference>
<dbReference type="GO" id="GO:0008233">
    <property type="term" value="F:peptidase activity"/>
    <property type="evidence" value="ECO:0007669"/>
    <property type="project" value="UniProtKB-KW"/>
</dbReference>
<evidence type="ECO:0000256" key="16">
    <source>
        <dbReference type="ARBA" id="ARBA00048402"/>
    </source>
</evidence>
<dbReference type="AlphaFoldDB" id="A0A7R9LMT4"/>
<keyword evidence="26" id="KW-0472">Membrane</keyword>
<comment type="catalytic activity">
    <reaction evidence="15">
        <text>N-(9Z-octadecenoyl)-L-asparagine + H2O = L-asparagine + (9Z)-octadecenoate</text>
        <dbReference type="Rhea" id="RHEA:64136"/>
        <dbReference type="ChEBI" id="CHEBI:15377"/>
        <dbReference type="ChEBI" id="CHEBI:30823"/>
        <dbReference type="ChEBI" id="CHEBI:58048"/>
        <dbReference type="ChEBI" id="CHEBI:149730"/>
    </reaction>
    <physiologicalReaction direction="left-to-right" evidence="15">
        <dbReference type="Rhea" id="RHEA:64137"/>
    </physiologicalReaction>
</comment>
<comment type="catalytic activity">
    <reaction evidence="20">
        <text>N-(9Z-octadecenoyl)-L-tryptophan + H2O = L-tryptophan + (9Z)-octadecenoate</text>
        <dbReference type="Rhea" id="RHEA:64176"/>
        <dbReference type="ChEBI" id="CHEBI:15377"/>
        <dbReference type="ChEBI" id="CHEBI:30823"/>
        <dbReference type="ChEBI" id="CHEBI:57912"/>
        <dbReference type="ChEBI" id="CHEBI:149733"/>
    </reaction>
    <physiologicalReaction direction="left-to-right" evidence="20">
        <dbReference type="Rhea" id="RHEA:64177"/>
    </physiologicalReaction>
</comment>
<evidence type="ECO:0000256" key="3">
    <source>
        <dbReference type="ARBA" id="ARBA00022670"/>
    </source>
</evidence>
<comment type="catalytic activity">
    <reaction evidence="9">
        <text>N-(4Z,7Z,10Z,13Z,16Z,19Z-docosahexaenoyl)-L-phenylalanine + H2O = (4Z,7Z,10Z,13Z,16Z,19Z)-docosahexaenoate + L-phenylalanine</text>
        <dbReference type="Rhea" id="RHEA:64132"/>
        <dbReference type="ChEBI" id="CHEBI:15377"/>
        <dbReference type="ChEBI" id="CHEBI:58095"/>
        <dbReference type="ChEBI" id="CHEBI:77016"/>
        <dbReference type="ChEBI" id="CHEBI:149701"/>
    </reaction>
    <physiologicalReaction direction="left-to-right" evidence="9">
        <dbReference type="Rhea" id="RHEA:64133"/>
    </physiologicalReaction>
</comment>
<evidence type="ECO:0000256" key="5">
    <source>
        <dbReference type="ARBA" id="ARBA00022801"/>
    </source>
</evidence>
<comment type="similarity">
    <text evidence="2">Belongs to the peptidase M20A family.</text>
</comment>
<evidence type="ECO:0000256" key="9">
    <source>
        <dbReference type="ARBA" id="ARBA00047567"/>
    </source>
</evidence>
<keyword evidence="26" id="KW-0812">Transmembrane</keyword>
<proteinExistence type="inferred from homology"/>
<evidence type="ECO:0000256" key="8">
    <source>
        <dbReference type="ARBA" id="ARBA00047450"/>
    </source>
</evidence>
<evidence type="ECO:0000256" key="1">
    <source>
        <dbReference type="ARBA" id="ARBA00004872"/>
    </source>
</evidence>
<dbReference type="FunFam" id="3.40.630.10:FF:000027">
    <property type="entry name" value="N-fatty-acyl-amino acid synthase/hydrolase PM20D1"/>
    <property type="match status" value="1"/>
</dbReference>
<comment type="catalytic activity">
    <reaction evidence="14">
        <text>N-(9Z-octadecenoyl)-L-methionine + H2O = (9Z)-octadecenoate + L-methionine</text>
        <dbReference type="Rhea" id="RHEA:64144"/>
        <dbReference type="ChEBI" id="CHEBI:15377"/>
        <dbReference type="ChEBI" id="CHEBI:30823"/>
        <dbReference type="ChEBI" id="CHEBI:57844"/>
        <dbReference type="ChEBI" id="CHEBI:149732"/>
    </reaction>
    <physiologicalReaction direction="left-to-right" evidence="14">
        <dbReference type="Rhea" id="RHEA:64145"/>
    </physiologicalReaction>
</comment>
<comment type="catalytic activity">
    <reaction evidence="10">
        <text>N-octadecanoyl-L-phenylalanine + H2O = octadecanoate + L-phenylalanine</text>
        <dbReference type="Rhea" id="RHEA:64128"/>
        <dbReference type="ChEBI" id="CHEBI:15377"/>
        <dbReference type="ChEBI" id="CHEBI:25629"/>
        <dbReference type="ChEBI" id="CHEBI:58095"/>
        <dbReference type="ChEBI" id="CHEBI:149700"/>
    </reaction>
    <physiologicalReaction direction="left-to-right" evidence="10">
        <dbReference type="Rhea" id="RHEA:64129"/>
    </physiologicalReaction>
</comment>
<comment type="catalytic activity">
    <reaction evidence="22">
        <text>an N-acyl-aromatic L-alpha-amino acid + H2O = an aromatic L-alpha-amino acid + a carboxylate</text>
        <dbReference type="Rhea" id="RHEA:54184"/>
        <dbReference type="ChEBI" id="CHEBI:15377"/>
        <dbReference type="ChEBI" id="CHEBI:29067"/>
        <dbReference type="ChEBI" id="CHEBI:84824"/>
        <dbReference type="ChEBI" id="CHEBI:138093"/>
        <dbReference type="EC" id="3.5.1.114"/>
    </reaction>
    <physiologicalReaction direction="left-to-right" evidence="22">
        <dbReference type="Rhea" id="RHEA:54185"/>
    </physiologicalReaction>
    <physiologicalReaction direction="right-to-left" evidence="22">
        <dbReference type="Rhea" id="RHEA:54186"/>
    </physiologicalReaction>
</comment>
<evidence type="ECO:0000256" key="13">
    <source>
        <dbReference type="ARBA" id="ARBA00047879"/>
    </source>
</evidence>
<dbReference type="GO" id="GO:0043605">
    <property type="term" value="P:amide catabolic process"/>
    <property type="evidence" value="ECO:0007669"/>
    <property type="project" value="TreeGrafter"/>
</dbReference>
<evidence type="ECO:0000256" key="11">
    <source>
        <dbReference type="ARBA" id="ARBA00047866"/>
    </source>
</evidence>
<evidence type="ECO:0000256" key="15">
    <source>
        <dbReference type="ARBA" id="ARBA00048380"/>
    </source>
</evidence>
<dbReference type="Pfam" id="PF01546">
    <property type="entry name" value="Peptidase_M20"/>
    <property type="match status" value="1"/>
</dbReference>
<sequence>MRVVTKLLSYGLLSVVLLFLVTIIRTIVYFPPLKDVHSCPQLHEPIGGEAVVDRFRRAISFKTITRAAQQYDTAELKKYIDFIIKSYPTIHSSSFVSYELVNNYSLLYTVKGSDRSLTPYLLCGHLDVVPVELDKWDVDPFAGVIRDGFIYGRGTTDVKNIVMAALESLEYLLKNGFKPKRSFYVAFGHDEEALGVDGAQYLAKALAAKGVKRLEYLLDEGTIILNKAFVGVDALVAMIGVTEKGYLTVRM</sequence>
<comment type="catalytic activity">
    <reaction evidence="11">
        <text>N-(9Z-octadecenoyl)-L-tyrosine + H2O = L-tyrosine + (9Z)-octadecenoate</text>
        <dbReference type="Rhea" id="RHEA:64184"/>
        <dbReference type="ChEBI" id="CHEBI:15377"/>
        <dbReference type="ChEBI" id="CHEBI:30823"/>
        <dbReference type="ChEBI" id="CHEBI:58315"/>
        <dbReference type="ChEBI" id="CHEBI:149734"/>
    </reaction>
    <physiologicalReaction direction="left-to-right" evidence="11">
        <dbReference type="Rhea" id="RHEA:64185"/>
    </physiologicalReaction>
</comment>
<evidence type="ECO:0000256" key="12">
    <source>
        <dbReference type="ARBA" id="ARBA00047874"/>
    </source>
</evidence>
<dbReference type="GO" id="GO:0004046">
    <property type="term" value="F:aminoacylase activity"/>
    <property type="evidence" value="ECO:0007669"/>
    <property type="project" value="UniProtKB-EC"/>
</dbReference>
<organism evidence="27">
    <name type="scientific">Oppiella nova</name>
    <dbReference type="NCBI Taxonomy" id="334625"/>
    <lineage>
        <taxon>Eukaryota</taxon>
        <taxon>Metazoa</taxon>
        <taxon>Ecdysozoa</taxon>
        <taxon>Arthropoda</taxon>
        <taxon>Chelicerata</taxon>
        <taxon>Arachnida</taxon>
        <taxon>Acari</taxon>
        <taxon>Acariformes</taxon>
        <taxon>Sarcoptiformes</taxon>
        <taxon>Oribatida</taxon>
        <taxon>Brachypylina</taxon>
        <taxon>Oppioidea</taxon>
        <taxon>Oppiidae</taxon>
        <taxon>Oppiella</taxon>
    </lineage>
</organism>
<evidence type="ECO:0000256" key="4">
    <source>
        <dbReference type="ARBA" id="ARBA00022723"/>
    </source>
</evidence>
<keyword evidence="28" id="KW-1185">Reference proteome</keyword>
<protein>
    <recommendedName>
        <fullName evidence="29">Peptidase M20 dimerisation domain-containing protein</fullName>
    </recommendedName>
</protein>
<comment type="catalytic activity">
    <reaction evidence="17">
        <text>an N-acyl-L-amino acid + H2O = an L-alpha-amino acid + a carboxylate</text>
        <dbReference type="Rhea" id="RHEA:15565"/>
        <dbReference type="ChEBI" id="CHEBI:15377"/>
        <dbReference type="ChEBI" id="CHEBI:29067"/>
        <dbReference type="ChEBI" id="CHEBI:59869"/>
        <dbReference type="ChEBI" id="CHEBI:59874"/>
        <dbReference type="EC" id="3.5.1.14"/>
    </reaction>
    <physiologicalReaction direction="left-to-right" evidence="17">
        <dbReference type="Rhea" id="RHEA:15566"/>
    </physiologicalReaction>
    <physiologicalReaction direction="right-to-left" evidence="17">
        <dbReference type="Rhea" id="RHEA:15567"/>
    </physiologicalReaction>
</comment>
<dbReference type="Proteomes" id="UP000728032">
    <property type="component" value="Unassembled WGS sequence"/>
</dbReference>
<dbReference type="OrthoDB" id="3064516at2759"/>
<dbReference type="InterPro" id="IPR002933">
    <property type="entry name" value="Peptidase_M20"/>
</dbReference>
<comment type="catalytic activity">
    <reaction evidence="25">
        <text>N-(9Z-octadecenoyl)-L-lysine + H2O = L-lysine + (9Z)-octadecenoate</text>
        <dbReference type="Rhea" id="RHEA:64192"/>
        <dbReference type="ChEBI" id="CHEBI:15377"/>
        <dbReference type="ChEBI" id="CHEBI:30823"/>
        <dbReference type="ChEBI" id="CHEBI:32551"/>
        <dbReference type="ChEBI" id="CHEBI:149731"/>
    </reaction>
    <physiologicalReaction direction="left-to-right" evidence="25">
        <dbReference type="Rhea" id="RHEA:64193"/>
    </physiologicalReaction>
</comment>
<evidence type="ECO:0000256" key="10">
    <source>
        <dbReference type="ARBA" id="ARBA00047723"/>
    </source>
</evidence>
<dbReference type="EMBL" id="OC916185">
    <property type="protein sequence ID" value="CAD7643430.1"/>
    <property type="molecule type" value="Genomic_DNA"/>
</dbReference>
<evidence type="ECO:0000256" key="20">
    <source>
        <dbReference type="ARBA" id="ARBA00048822"/>
    </source>
</evidence>
<keyword evidence="4" id="KW-0479">Metal-binding</keyword>
<dbReference type="PANTHER" id="PTHR45962">
    <property type="entry name" value="N-FATTY-ACYL-AMINO ACID SYNTHASE/HYDROLASE PM20D1"/>
    <property type="match status" value="1"/>
</dbReference>
<evidence type="ECO:0000256" key="17">
    <source>
        <dbReference type="ARBA" id="ARBA00048579"/>
    </source>
</evidence>
<gene>
    <name evidence="27" type="ORF">ONB1V03_LOCUS4125</name>
</gene>
<evidence type="ECO:0000313" key="28">
    <source>
        <dbReference type="Proteomes" id="UP000728032"/>
    </source>
</evidence>
<evidence type="ECO:0000256" key="25">
    <source>
        <dbReference type="ARBA" id="ARBA00049457"/>
    </source>
</evidence>
<evidence type="ECO:0000256" key="19">
    <source>
        <dbReference type="ARBA" id="ARBA00048729"/>
    </source>
</evidence>
<accession>A0A7R9LMT4</accession>
<evidence type="ECO:0008006" key="29">
    <source>
        <dbReference type="Google" id="ProtNLM"/>
    </source>
</evidence>
<comment type="catalytic activity">
    <reaction evidence="13">
        <text>N-hexadecanoyl-L-phenylalanine + H2O = hexadecanoate + L-phenylalanine</text>
        <dbReference type="Rhea" id="RHEA:64124"/>
        <dbReference type="ChEBI" id="CHEBI:7896"/>
        <dbReference type="ChEBI" id="CHEBI:15377"/>
        <dbReference type="ChEBI" id="CHEBI:58095"/>
        <dbReference type="ChEBI" id="CHEBI:149699"/>
    </reaction>
    <physiologicalReaction direction="left-to-right" evidence="13">
        <dbReference type="Rhea" id="RHEA:64125"/>
    </physiologicalReaction>
</comment>
<comment type="catalytic activity">
    <reaction evidence="24">
        <text>N-(5Z,8Z,11Z,14Z-eicosatetraenoyl)-L-serine + H2O = (5Z,8Z,11Z,14Z)-eicosatetraenoate + L-serine</text>
        <dbReference type="Rhea" id="RHEA:64116"/>
        <dbReference type="ChEBI" id="CHEBI:15377"/>
        <dbReference type="ChEBI" id="CHEBI:32395"/>
        <dbReference type="ChEBI" id="CHEBI:33384"/>
        <dbReference type="ChEBI" id="CHEBI:149697"/>
    </reaction>
    <physiologicalReaction direction="left-to-right" evidence="24">
        <dbReference type="Rhea" id="RHEA:64117"/>
    </physiologicalReaction>
    <physiologicalReaction direction="right-to-left" evidence="24">
        <dbReference type="Rhea" id="RHEA:64118"/>
    </physiologicalReaction>
</comment>
<keyword evidence="5" id="KW-0378">Hydrolase</keyword>
<comment type="pathway">
    <text evidence="1">Lipid metabolism; fatty acid metabolism.</text>
</comment>
<name>A0A7R9LMT4_9ACAR</name>
<dbReference type="SUPFAM" id="SSF53187">
    <property type="entry name" value="Zn-dependent exopeptidases"/>
    <property type="match status" value="1"/>
</dbReference>
<dbReference type="PANTHER" id="PTHR45962:SF1">
    <property type="entry name" value="N-FATTY-ACYL-AMINO ACID SYNTHASE_HYDROLASE PM20D1"/>
    <property type="match status" value="1"/>
</dbReference>
<evidence type="ECO:0000256" key="26">
    <source>
        <dbReference type="SAM" id="Phobius"/>
    </source>
</evidence>
<keyword evidence="3" id="KW-0645">Protease</keyword>
<keyword evidence="6" id="KW-0862">Zinc</keyword>
<evidence type="ECO:0000256" key="2">
    <source>
        <dbReference type="ARBA" id="ARBA00006247"/>
    </source>
</evidence>
<comment type="catalytic activity">
    <reaction evidence="8">
        <text>(9Z)-octadecenoate + glycine = N-(9Z-octadecenoyl)glycine + H2O</text>
        <dbReference type="Rhea" id="RHEA:51316"/>
        <dbReference type="ChEBI" id="CHEBI:15377"/>
        <dbReference type="ChEBI" id="CHEBI:30823"/>
        <dbReference type="ChEBI" id="CHEBI:57305"/>
        <dbReference type="ChEBI" id="CHEBI:133992"/>
    </reaction>
    <physiologicalReaction direction="right-to-left" evidence="8">
        <dbReference type="Rhea" id="RHEA:51318"/>
    </physiologicalReaction>
</comment>
<comment type="catalytic activity">
    <reaction evidence="19">
        <text>N-(9Z-octadecenoyl)-L-glutamine + H2O = L-glutamine + (9Z)-octadecenoate</text>
        <dbReference type="Rhea" id="RHEA:51356"/>
        <dbReference type="ChEBI" id="CHEBI:15377"/>
        <dbReference type="ChEBI" id="CHEBI:30823"/>
        <dbReference type="ChEBI" id="CHEBI:58359"/>
        <dbReference type="ChEBI" id="CHEBI:134033"/>
    </reaction>
    <physiologicalReaction direction="left-to-right" evidence="19">
        <dbReference type="Rhea" id="RHEA:51357"/>
    </physiologicalReaction>
</comment>
<dbReference type="GO" id="GO:0043604">
    <property type="term" value="P:amide biosynthetic process"/>
    <property type="evidence" value="ECO:0007669"/>
    <property type="project" value="TreeGrafter"/>
</dbReference>
<comment type="catalytic activity">
    <reaction evidence="23">
        <text>L-phenylalanine + (9Z)-octadecenoate = N-(9Z-octadecenoyl)-L-phenylalanine + H2O</text>
        <dbReference type="Rhea" id="RHEA:51300"/>
        <dbReference type="ChEBI" id="CHEBI:15377"/>
        <dbReference type="ChEBI" id="CHEBI:30823"/>
        <dbReference type="ChEBI" id="CHEBI:58095"/>
        <dbReference type="ChEBI" id="CHEBI:134020"/>
    </reaction>
    <physiologicalReaction direction="left-to-right" evidence="23">
        <dbReference type="Rhea" id="RHEA:51301"/>
    </physiologicalReaction>
    <physiologicalReaction direction="right-to-left" evidence="23">
        <dbReference type="Rhea" id="RHEA:51302"/>
    </physiologicalReaction>
</comment>
<evidence type="ECO:0000256" key="18">
    <source>
        <dbReference type="ARBA" id="ARBA00048597"/>
    </source>
</evidence>
<dbReference type="Gene3D" id="3.40.630.10">
    <property type="entry name" value="Zn peptidases"/>
    <property type="match status" value="1"/>
</dbReference>
<dbReference type="GO" id="GO:0046872">
    <property type="term" value="F:metal ion binding"/>
    <property type="evidence" value="ECO:0007669"/>
    <property type="project" value="UniProtKB-KW"/>
</dbReference>
<feature type="transmembrane region" description="Helical" evidence="26">
    <location>
        <begin position="7"/>
        <end position="30"/>
    </location>
</feature>
<keyword evidence="26" id="KW-1133">Transmembrane helix</keyword>
<comment type="catalytic activity">
    <reaction evidence="16">
        <text>N-(5Z,8Z,11Z,14Z)-eicosatetraenoyl-glycine + H2O = (5Z,8Z,11Z,14Z)-eicosatetraenoate + glycine</text>
        <dbReference type="Rhea" id="RHEA:64108"/>
        <dbReference type="ChEBI" id="CHEBI:15377"/>
        <dbReference type="ChEBI" id="CHEBI:32395"/>
        <dbReference type="ChEBI" id="CHEBI:57305"/>
        <dbReference type="ChEBI" id="CHEBI:59002"/>
    </reaction>
    <physiologicalReaction direction="left-to-right" evidence="16">
        <dbReference type="Rhea" id="RHEA:64109"/>
    </physiologicalReaction>
    <physiologicalReaction direction="right-to-left" evidence="16">
        <dbReference type="Rhea" id="RHEA:64110"/>
    </physiologicalReaction>
</comment>
<evidence type="ECO:0000256" key="22">
    <source>
        <dbReference type="ARBA" id="ARBA00048840"/>
    </source>
</evidence>
<dbReference type="GO" id="GO:0006508">
    <property type="term" value="P:proteolysis"/>
    <property type="evidence" value="ECO:0007669"/>
    <property type="project" value="UniProtKB-KW"/>
</dbReference>
<comment type="function">
    <text evidence="7">Secreted enzyme that regulates the endogenous N-fatty acyl amino acid (NAAs) tissue and circulating levels by functioning as a bidirectional NAA synthase/hydrolase. It condenses free fatty acids and free amino acids to generate NAAs and bidirectionally catalyzes the reverse hydrolysis reaction. Some of these NAAs stimulate oxidative metabolism via mitochondrial uncoupling, increasing energy expenditure in a UPC1-independent manner. Thereby, this secreted protein may indirectly regulate whole body energy expenditure. PM20D1 circulates in tight association with both low- and high-density (LDL and HDL,respectively) lipoprotein particles.</text>
</comment>
<evidence type="ECO:0000256" key="24">
    <source>
        <dbReference type="ARBA" id="ARBA00049100"/>
    </source>
</evidence>
<comment type="catalytic activity">
    <reaction evidence="21">
        <text>N-(9Z-octadecenoyl)-L-leucine + H2O = L-leucine + (9Z)-octadecenoate</text>
        <dbReference type="Rhea" id="RHEA:51360"/>
        <dbReference type="ChEBI" id="CHEBI:15377"/>
        <dbReference type="ChEBI" id="CHEBI:30823"/>
        <dbReference type="ChEBI" id="CHEBI:57427"/>
        <dbReference type="ChEBI" id="CHEBI:134035"/>
    </reaction>
    <physiologicalReaction direction="left-to-right" evidence="21">
        <dbReference type="Rhea" id="RHEA:51361"/>
    </physiologicalReaction>
    <physiologicalReaction direction="right-to-left" evidence="21">
        <dbReference type="Rhea" id="RHEA:51362"/>
    </physiologicalReaction>
</comment>
<evidence type="ECO:0000256" key="6">
    <source>
        <dbReference type="ARBA" id="ARBA00022833"/>
    </source>
</evidence>
<comment type="catalytic activity">
    <reaction evidence="12">
        <text>(5Z,8Z,11Z,14Z)-eicosatetraenoate + L-phenylalanine = N-(5Z,8Z,11Z,14Z-eicosatetraenoyl)-L-phenylalanine + H2O</text>
        <dbReference type="Rhea" id="RHEA:51312"/>
        <dbReference type="ChEBI" id="CHEBI:15377"/>
        <dbReference type="ChEBI" id="CHEBI:32395"/>
        <dbReference type="ChEBI" id="CHEBI:58095"/>
        <dbReference type="ChEBI" id="CHEBI:134022"/>
    </reaction>
    <physiologicalReaction direction="left-to-right" evidence="12">
        <dbReference type="Rhea" id="RHEA:51313"/>
    </physiologicalReaction>
    <physiologicalReaction direction="right-to-left" evidence="12">
        <dbReference type="Rhea" id="RHEA:51314"/>
    </physiologicalReaction>
</comment>
<evidence type="ECO:0000256" key="23">
    <source>
        <dbReference type="ARBA" id="ARBA00048879"/>
    </source>
</evidence>
<dbReference type="GO" id="GO:0006520">
    <property type="term" value="P:amino acid metabolic process"/>
    <property type="evidence" value="ECO:0007669"/>
    <property type="project" value="TreeGrafter"/>
</dbReference>
<dbReference type="EMBL" id="CAJPVJ010001360">
    <property type="protein sequence ID" value="CAG2164574.1"/>
    <property type="molecule type" value="Genomic_DNA"/>
</dbReference>